<feature type="domain" description="Retrovirus-related Pol polyprotein from transposon TNT 1-94-like beta-barrel" evidence="1">
    <location>
        <begin position="132"/>
        <end position="215"/>
    </location>
</feature>
<keyword evidence="3" id="KW-1185">Reference proteome</keyword>
<dbReference type="OrthoDB" id="6469140at2759"/>
<sequence length="258" mass="29506">MKQDLEKTETVFLSSASRKSSAVPGGADAVPGDASGNKWYLKEDGKVFVKQNKTTKRSVKKIGPCSVCQKYGHLKINCKDKNTRQKFLNENFNTEFRIKLKFSEAECSLIELNAQSETSCNLSEEISDKGVWVTDTAATTHFCNDKSLFLVIRPVTNMQMLLTIGNKEYPVEGIRTIRFLVKNKDPFNEITLSDVLYNPKLRRNLLSGCRLEKKGAHFVGSKGKIHVYNKDWNKLFFSVRRENLYFFLRSMLPQSLKR</sequence>
<dbReference type="EMBL" id="BGPR01000676">
    <property type="protein sequence ID" value="GBM31152.1"/>
    <property type="molecule type" value="Genomic_DNA"/>
</dbReference>
<comment type="caution">
    <text evidence="2">The sequence shown here is derived from an EMBL/GenBank/DDBJ whole genome shotgun (WGS) entry which is preliminary data.</text>
</comment>
<dbReference type="PANTHER" id="PTHR47592">
    <property type="entry name" value="PBF68 PROTEIN"/>
    <property type="match status" value="1"/>
</dbReference>
<gene>
    <name evidence="2" type="ORF">AVEN_58943_1</name>
</gene>
<dbReference type="InterPro" id="IPR054722">
    <property type="entry name" value="PolX-like_BBD"/>
</dbReference>
<evidence type="ECO:0000313" key="3">
    <source>
        <dbReference type="Proteomes" id="UP000499080"/>
    </source>
</evidence>
<dbReference type="Proteomes" id="UP000499080">
    <property type="component" value="Unassembled WGS sequence"/>
</dbReference>
<name>A0A4Y2EPG7_ARAVE</name>
<dbReference type="AlphaFoldDB" id="A0A4Y2EPG7"/>
<evidence type="ECO:0000313" key="2">
    <source>
        <dbReference type="EMBL" id="GBM31152.1"/>
    </source>
</evidence>
<protein>
    <recommendedName>
        <fullName evidence="1">Retrovirus-related Pol polyprotein from transposon TNT 1-94-like beta-barrel domain-containing protein</fullName>
    </recommendedName>
</protein>
<dbReference type="Pfam" id="PF22936">
    <property type="entry name" value="Pol_BBD"/>
    <property type="match status" value="1"/>
</dbReference>
<accession>A0A4Y2EPG7</accession>
<reference evidence="2 3" key="1">
    <citation type="journal article" date="2019" name="Sci. Rep.">
        <title>Orb-weaving spider Araneus ventricosus genome elucidates the spidroin gene catalogue.</title>
        <authorList>
            <person name="Kono N."/>
            <person name="Nakamura H."/>
            <person name="Ohtoshi R."/>
            <person name="Moran D.A.P."/>
            <person name="Shinohara A."/>
            <person name="Yoshida Y."/>
            <person name="Fujiwara M."/>
            <person name="Mori M."/>
            <person name="Tomita M."/>
            <person name="Arakawa K."/>
        </authorList>
    </citation>
    <scope>NUCLEOTIDE SEQUENCE [LARGE SCALE GENOMIC DNA]</scope>
</reference>
<evidence type="ECO:0000259" key="1">
    <source>
        <dbReference type="Pfam" id="PF22936"/>
    </source>
</evidence>
<proteinExistence type="predicted"/>
<organism evidence="2 3">
    <name type="scientific">Araneus ventricosus</name>
    <name type="common">Orbweaver spider</name>
    <name type="synonym">Epeira ventricosa</name>
    <dbReference type="NCBI Taxonomy" id="182803"/>
    <lineage>
        <taxon>Eukaryota</taxon>
        <taxon>Metazoa</taxon>
        <taxon>Ecdysozoa</taxon>
        <taxon>Arthropoda</taxon>
        <taxon>Chelicerata</taxon>
        <taxon>Arachnida</taxon>
        <taxon>Araneae</taxon>
        <taxon>Araneomorphae</taxon>
        <taxon>Entelegynae</taxon>
        <taxon>Araneoidea</taxon>
        <taxon>Araneidae</taxon>
        <taxon>Araneus</taxon>
    </lineage>
</organism>